<dbReference type="CDD" id="cd02869">
    <property type="entry name" value="PseudoU_synth_RluA_like"/>
    <property type="match status" value="1"/>
</dbReference>
<keyword evidence="2" id="KW-0413">Isomerase</keyword>
<dbReference type="Proteomes" id="UP000460298">
    <property type="component" value="Unassembled WGS sequence"/>
</dbReference>
<evidence type="ECO:0000313" key="5">
    <source>
        <dbReference type="Proteomes" id="UP000460298"/>
    </source>
</evidence>
<dbReference type="InterPro" id="IPR050188">
    <property type="entry name" value="RluA_PseudoU_synthase"/>
</dbReference>
<comment type="similarity">
    <text evidence="1">Belongs to the pseudouridine synthase RluA family.</text>
</comment>
<evidence type="ECO:0000259" key="3">
    <source>
        <dbReference type="Pfam" id="PF00849"/>
    </source>
</evidence>
<evidence type="ECO:0000256" key="1">
    <source>
        <dbReference type="ARBA" id="ARBA00010876"/>
    </source>
</evidence>
<dbReference type="SUPFAM" id="SSF55120">
    <property type="entry name" value="Pseudouridine synthase"/>
    <property type="match status" value="1"/>
</dbReference>
<dbReference type="AlphaFoldDB" id="A0A833H341"/>
<proteinExistence type="inferred from homology"/>
<organism evidence="4 5">
    <name type="scientific">Leptonema illini</name>
    <dbReference type="NCBI Taxonomy" id="183"/>
    <lineage>
        <taxon>Bacteria</taxon>
        <taxon>Pseudomonadati</taxon>
        <taxon>Spirochaetota</taxon>
        <taxon>Spirochaetia</taxon>
        <taxon>Leptospirales</taxon>
        <taxon>Leptospiraceae</taxon>
        <taxon>Leptonema</taxon>
    </lineage>
</organism>
<protein>
    <submittedName>
        <fullName evidence="4">RluA family pseudouridine synthase</fullName>
    </submittedName>
</protein>
<dbReference type="PANTHER" id="PTHR21600">
    <property type="entry name" value="MITOCHONDRIAL RNA PSEUDOURIDINE SYNTHASE"/>
    <property type="match status" value="1"/>
</dbReference>
<dbReference type="GO" id="GO:0003723">
    <property type="term" value="F:RNA binding"/>
    <property type="evidence" value="ECO:0007669"/>
    <property type="project" value="InterPro"/>
</dbReference>
<evidence type="ECO:0000313" key="4">
    <source>
        <dbReference type="EMBL" id="KAB2933902.1"/>
    </source>
</evidence>
<sequence length="246" mass="28282">MNRFDRADSLPFIVYEDNHIIVVVKPQGLLCQGDIGGSENLLDLLREYIRESAHKPGNVYIGLVHRLDRNTGGLMVFAKTSKAAARLSEQFREHTVSKHYLAAVEHRPEPPENSMQDYLKKDGRLKKAVIASANDPEAKKAELRYRWIGERRRSQTRPPLQIIEVELLTGRFHQIRAQFAHHRLPLAGDTKYGSTLRLGGPALWAHRLEFSHPTRKEVMNFEFEPPAEWPFGFRRDRAADVAREDD</sequence>
<dbReference type="PANTHER" id="PTHR21600:SF83">
    <property type="entry name" value="PSEUDOURIDYLATE SYNTHASE RPUSD4, MITOCHONDRIAL"/>
    <property type="match status" value="1"/>
</dbReference>
<accession>A0A833H341</accession>
<dbReference type="GO" id="GO:0001522">
    <property type="term" value="P:pseudouridine synthesis"/>
    <property type="evidence" value="ECO:0007669"/>
    <property type="project" value="InterPro"/>
</dbReference>
<reference evidence="4 5" key="1">
    <citation type="submission" date="2019-10" db="EMBL/GenBank/DDBJ databases">
        <title>Extracellular Electron Transfer in a Candidatus Methanoperedens spp. Enrichment Culture.</title>
        <authorList>
            <person name="Berger S."/>
            <person name="Rangel Shaw D."/>
            <person name="Berben T."/>
            <person name="In 'T Zandt M."/>
            <person name="Frank J."/>
            <person name="Reimann J."/>
            <person name="Jetten M.S.M."/>
            <person name="Welte C.U."/>
        </authorList>
    </citation>
    <scope>NUCLEOTIDE SEQUENCE [LARGE SCALE GENOMIC DNA]</scope>
    <source>
        <strain evidence="4">SB12</strain>
    </source>
</reference>
<evidence type="ECO:0000256" key="2">
    <source>
        <dbReference type="ARBA" id="ARBA00023235"/>
    </source>
</evidence>
<feature type="domain" description="Pseudouridine synthase RsuA/RluA-like" evidence="3">
    <location>
        <begin position="19"/>
        <end position="181"/>
    </location>
</feature>
<dbReference type="GO" id="GO:0006396">
    <property type="term" value="P:RNA processing"/>
    <property type="evidence" value="ECO:0007669"/>
    <property type="project" value="UniProtKB-ARBA"/>
</dbReference>
<name>A0A833H341_9LEPT</name>
<dbReference type="InterPro" id="IPR006145">
    <property type="entry name" value="PsdUridine_synth_RsuA/RluA"/>
</dbReference>
<dbReference type="GO" id="GO:0140098">
    <property type="term" value="F:catalytic activity, acting on RNA"/>
    <property type="evidence" value="ECO:0007669"/>
    <property type="project" value="UniProtKB-ARBA"/>
</dbReference>
<dbReference type="Pfam" id="PF00849">
    <property type="entry name" value="PseudoU_synth_2"/>
    <property type="match status" value="1"/>
</dbReference>
<dbReference type="EMBL" id="WBUI01000004">
    <property type="protein sequence ID" value="KAB2933902.1"/>
    <property type="molecule type" value="Genomic_DNA"/>
</dbReference>
<dbReference type="GO" id="GO:0009982">
    <property type="term" value="F:pseudouridine synthase activity"/>
    <property type="evidence" value="ECO:0007669"/>
    <property type="project" value="InterPro"/>
</dbReference>
<dbReference type="Gene3D" id="3.30.2350.10">
    <property type="entry name" value="Pseudouridine synthase"/>
    <property type="match status" value="1"/>
</dbReference>
<gene>
    <name evidence="4" type="ORF">F9K24_05400</name>
</gene>
<dbReference type="InterPro" id="IPR020103">
    <property type="entry name" value="PsdUridine_synth_cat_dom_sf"/>
</dbReference>
<comment type="caution">
    <text evidence="4">The sequence shown here is derived from an EMBL/GenBank/DDBJ whole genome shotgun (WGS) entry which is preliminary data.</text>
</comment>